<keyword evidence="4" id="KW-1185">Reference proteome</keyword>
<feature type="chain" id="PRO_5028936373" description="Beta-hexosaminidase bacterial type N-terminal domain-containing protein" evidence="2">
    <location>
        <begin position="21"/>
        <end position="911"/>
    </location>
</feature>
<evidence type="ECO:0008006" key="5">
    <source>
        <dbReference type="Google" id="ProtNLM"/>
    </source>
</evidence>
<dbReference type="Proteomes" id="UP000515806">
    <property type="component" value="Chromosome"/>
</dbReference>
<dbReference type="RefSeq" id="WP_187594845.1">
    <property type="nucleotide sequence ID" value="NZ_CP060723.1"/>
</dbReference>
<evidence type="ECO:0000256" key="1">
    <source>
        <dbReference type="ARBA" id="ARBA00022801"/>
    </source>
</evidence>
<protein>
    <recommendedName>
        <fullName evidence="5">Beta-hexosaminidase bacterial type N-terminal domain-containing protein</fullName>
    </recommendedName>
</protein>
<proteinExistence type="predicted"/>
<evidence type="ECO:0000313" key="3">
    <source>
        <dbReference type="EMBL" id="QNN44401.1"/>
    </source>
</evidence>
<evidence type="ECO:0000256" key="2">
    <source>
        <dbReference type="SAM" id="SignalP"/>
    </source>
</evidence>
<dbReference type="SUPFAM" id="SSF55545">
    <property type="entry name" value="beta-N-acetylhexosaminidase-like domain"/>
    <property type="match status" value="1"/>
</dbReference>
<dbReference type="EMBL" id="CP060723">
    <property type="protein sequence ID" value="QNN44401.1"/>
    <property type="molecule type" value="Genomic_DNA"/>
</dbReference>
<gene>
    <name evidence="3" type="ORF">H9L23_10120</name>
</gene>
<dbReference type="GO" id="GO:0016787">
    <property type="term" value="F:hydrolase activity"/>
    <property type="evidence" value="ECO:0007669"/>
    <property type="project" value="UniProtKB-KW"/>
</dbReference>
<dbReference type="GO" id="GO:0005975">
    <property type="term" value="P:carbohydrate metabolic process"/>
    <property type="evidence" value="ECO:0007669"/>
    <property type="project" value="UniProtKB-ARBA"/>
</dbReference>
<keyword evidence="2" id="KW-0732">Signal</keyword>
<dbReference type="Gene3D" id="3.30.379.10">
    <property type="entry name" value="Chitobiase/beta-hexosaminidase domain 2-like"/>
    <property type="match status" value="1"/>
</dbReference>
<keyword evidence="1" id="KW-0378">Hydrolase</keyword>
<organism evidence="3 4">
    <name type="scientific">Pedobacter roseus</name>
    <dbReference type="NCBI Taxonomy" id="336820"/>
    <lineage>
        <taxon>Bacteria</taxon>
        <taxon>Pseudomonadati</taxon>
        <taxon>Bacteroidota</taxon>
        <taxon>Sphingobacteriia</taxon>
        <taxon>Sphingobacteriales</taxon>
        <taxon>Sphingobacteriaceae</taxon>
        <taxon>Pedobacter</taxon>
    </lineage>
</organism>
<sequence length="911" mass="103609">MRNFLIFISCYFLSIPLSHATYRAQKTIVVSTENHVRVRFGAERISKALAKLNYSIKIEQKDKIGSIGNLIAIGVFSDKLFVNHLPAEIKNKISTTKKEGFHIYTSKNGIIYIIGNDASGALYGCIELADQINSSGKLPKQLSISDQPEMVLRGTCIGLQKPDYLPGHDVYEYPYTPETFPWLYDKALWIKYLDMMVENRYNSLYLWNGHPFSSLLRLKDYPYAVEVDDATLKKNEEIFQFLTTEADKRGIWVIQMFYNIIIPKPFADKYGLKTQDRNRPIIPLIADYTRKSIASFVEKYPNVGLMVALGEAMEGVGQDDINWFTKTIIPGVKDGLKAAGIKEEPPIVLRAHDTDAPSVMKAALPLYHNLYTENKFNGEALTTYTPRGAWADLNRKLAAIGTVNISNVHILANLEPFRYGSADFIQKSVQAMNKIYGAKGLHLYPQASYWDWPYSADEVTGRLLEIDRDWIWYKEWARYSWNSQRDRKQEINYWGNELADKYGTNLMGGKAILNAYEESGEISPKLLRRYGITDGNRQTLTLGMLMTQLINPYRYGLFTLLYESEAPEGEMIIDYAEKEWKKQGHIGETPVQVAKEVVEHGKKAIQSINEAASNVKKDTAEFKRLRNDIYCYDAMANFYAEKVKAALWILRYKYSNQVSDLEQALPFLQKSVNHYAELVKLTDHNYLYANSMQTKQRKIPMRGVDKTFIHWREMLPVFTKELNHFKRSIDSLKSIKDGTISAIIPYKMADVKVLNEAEGYTIAKDASLFTDTTVKIKEVAEQLSGLRGIKLSKAQQIKNGTEIKFSTNSPVKLLVGFFNQKDPQYLAPPQLETDASANNYGQSEIKISNALVPYGFPPVNVHAYAFPAGTHTLNLGKGACLLLGFIDDKQELRIFNAGLDGRGKDIDWLFE</sequence>
<reference evidence="3 4" key="1">
    <citation type="submission" date="2020-08" db="EMBL/GenBank/DDBJ databases">
        <title>Genome sequence of Pedobacter roseus KACC 11594T.</title>
        <authorList>
            <person name="Hyun D.-W."/>
            <person name="Bae J.-W."/>
        </authorList>
    </citation>
    <scope>NUCLEOTIDE SEQUENCE [LARGE SCALE GENOMIC DNA]</scope>
    <source>
        <strain evidence="3 4">KACC 11594</strain>
    </source>
</reference>
<dbReference type="InterPro" id="IPR029018">
    <property type="entry name" value="Hex-like_dom2"/>
</dbReference>
<dbReference type="KEGG" id="proe:H9L23_10120"/>
<name>A0A7G9QM26_9SPHI</name>
<evidence type="ECO:0000313" key="4">
    <source>
        <dbReference type="Proteomes" id="UP000515806"/>
    </source>
</evidence>
<feature type="signal peptide" evidence="2">
    <location>
        <begin position="1"/>
        <end position="20"/>
    </location>
</feature>
<accession>A0A7G9QM26</accession>
<dbReference type="AlphaFoldDB" id="A0A7G9QM26"/>